<dbReference type="Gene3D" id="3.40.50.150">
    <property type="entry name" value="Vaccinia Virus protein VP39"/>
    <property type="match status" value="2"/>
</dbReference>
<sequence>MKRGEERVVTIEKIVYGGEGIGKLEEGLVIFVPFAAPGDKLRVVTQEIKKSYARGTIKQIIEKGKGRIDPPCSYYGKCGGCLYQHLDYNTELSIKQQQLQEIFFGFIKEEPSLIEPIVASPSPYGYRNRISLHAYRGAVGFYERGSNRIVPLKSCLIASEEINRLLAEKITQVQDRCSERIRHFSLREPTIPRFGFYQVNRFLLEKLKETVKKLISSNISFIIEGYCGAGFFTVPLSQSVERLYAIEANPQSLAEAKKLGLRNVVFIEGKVEEKIADCFSQVEKSKAAYLFDPPEEGLAQELLLWLIDHPLPQLVYVSCNPLTLKRDILRLEKSYVLKKIVPLDLFPRTPQIESIAVLMAK</sequence>
<feature type="binding site" evidence="4">
    <location>
        <position position="198"/>
    </location>
    <ligand>
        <name>S-adenosyl-L-methionine</name>
        <dbReference type="ChEBI" id="CHEBI:59789"/>
    </ligand>
</feature>
<gene>
    <name evidence="6" type="ORF">EM20IM_06035</name>
</gene>
<feature type="binding site" evidence="4">
    <location>
        <position position="226"/>
    </location>
    <ligand>
        <name>S-adenosyl-L-methionine</name>
        <dbReference type="ChEBI" id="CHEBI:59789"/>
    </ligand>
</feature>
<dbReference type="GO" id="GO:0008168">
    <property type="term" value="F:methyltransferase activity"/>
    <property type="evidence" value="ECO:0007669"/>
    <property type="project" value="UniProtKB-KW"/>
</dbReference>
<dbReference type="InterPro" id="IPR029063">
    <property type="entry name" value="SAM-dependent_MTases_sf"/>
</dbReference>
<feature type="binding site" evidence="4">
    <location>
        <position position="247"/>
    </location>
    <ligand>
        <name>S-adenosyl-L-methionine</name>
        <dbReference type="ChEBI" id="CHEBI:59789"/>
    </ligand>
</feature>
<dbReference type="GO" id="GO:0032259">
    <property type="term" value="P:methylation"/>
    <property type="evidence" value="ECO:0007669"/>
    <property type="project" value="UniProtKB-KW"/>
</dbReference>
<evidence type="ECO:0000256" key="3">
    <source>
        <dbReference type="ARBA" id="ARBA00022691"/>
    </source>
</evidence>
<feature type="domain" description="TRAM" evidence="5">
    <location>
        <begin position="1"/>
        <end position="59"/>
    </location>
</feature>
<comment type="similarity">
    <text evidence="4">Belongs to the class I-like SAM-binding methyltransferase superfamily. RNA M5U methyltransferase family.</text>
</comment>
<dbReference type="PROSITE" id="PS51687">
    <property type="entry name" value="SAM_MT_RNA_M5U"/>
    <property type="match status" value="1"/>
</dbReference>
<dbReference type="SUPFAM" id="SSF53335">
    <property type="entry name" value="S-adenosyl-L-methionine-dependent methyltransferases"/>
    <property type="match status" value="1"/>
</dbReference>
<dbReference type="PANTHER" id="PTHR11061:SF30">
    <property type="entry name" value="TRNA (URACIL(54)-C(5))-METHYLTRANSFERASE"/>
    <property type="match status" value="1"/>
</dbReference>
<evidence type="ECO:0000313" key="7">
    <source>
        <dbReference type="Proteomes" id="UP000663088"/>
    </source>
</evidence>
<organism evidence="6 7">
    <name type="scientific">Candidatus Methylacidiphilum infernorum</name>
    <dbReference type="NCBI Taxonomy" id="511746"/>
    <lineage>
        <taxon>Bacteria</taxon>
        <taxon>Pseudomonadati</taxon>
        <taxon>Verrucomicrobiota</taxon>
        <taxon>Methylacidiphilae</taxon>
        <taxon>Methylacidiphilales</taxon>
        <taxon>Methylacidiphilaceae</taxon>
        <taxon>Methylacidiphilum (ex Ratnadevi et al. 2023)</taxon>
    </lineage>
</organism>
<dbReference type="InterPro" id="IPR010280">
    <property type="entry name" value="U5_MeTrfase_fam"/>
</dbReference>
<evidence type="ECO:0000256" key="2">
    <source>
        <dbReference type="ARBA" id="ARBA00022679"/>
    </source>
</evidence>
<evidence type="ECO:0000259" key="5">
    <source>
        <dbReference type="PROSITE" id="PS50926"/>
    </source>
</evidence>
<proteinExistence type="inferred from homology"/>
<dbReference type="EMBL" id="CP065956">
    <property type="protein sequence ID" value="QSR86071.1"/>
    <property type="molecule type" value="Genomic_DNA"/>
</dbReference>
<dbReference type="RefSeq" id="WP_206844234.1">
    <property type="nucleotide sequence ID" value="NZ_CP065956.1"/>
</dbReference>
<dbReference type="PANTHER" id="PTHR11061">
    <property type="entry name" value="RNA M5U METHYLTRANSFERASE"/>
    <property type="match status" value="1"/>
</dbReference>
<keyword evidence="7" id="KW-1185">Reference proteome</keyword>
<dbReference type="InterPro" id="IPR002792">
    <property type="entry name" value="TRAM_dom"/>
</dbReference>
<dbReference type="Pfam" id="PF05958">
    <property type="entry name" value="tRNA_U5-meth_tr"/>
    <property type="match status" value="1"/>
</dbReference>
<name>A0ABX7PTR9_9BACT</name>
<reference evidence="6 7" key="1">
    <citation type="submission" date="2020-12" db="EMBL/GenBank/DDBJ databases">
        <authorList>
            <person name="Awala S.I."/>
            <person name="Gwak J.-H."/>
            <person name="Kim S.-J."/>
            <person name="Rhee S.-K."/>
        </authorList>
    </citation>
    <scope>NUCLEOTIDE SEQUENCE [LARGE SCALE GENOMIC DNA]</scope>
    <source>
        <strain evidence="6 7">IT5</strain>
    </source>
</reference>
<dbReference type="Pfam" id="PF01938">
    <property type="entry name" value="TRAM"/>
    <property type="match status" value="1"/>
</dbReference>
<feature type="binding site" evidence="4">
    <location>
        <position position="292"/>
    </location>
    <ligand>
        <name>S-adenosyl-L-methionine</name>
        <dbReference type="ChEBI" id="CHEBI:59789"/>
    </ligand>
</feature>
<evidence type="ECO:0000256" key="4">
    <source>
        <dbReference type="PROSITE-ProRule" id="PRU01024"/>
    </source>
</evidence>
<dbReference type="SUPFAM" id="SSF50249">
    <property type="entry name" value="Nucleic acid-binding proteins"/>
    <property type="match status" value="1"/>
</dbReference>
<keyword evidence="3 4" id="KW-0949">S-adenosyl-L-methionine</keyword>
<dbReference type="Proteomes" id="UP000663088">
    <property type="component" value="Chromosome"/>
</dbReference>
<feature type="active site" description="Nucleophile" evidence="4">
    <location>
        <position position="319"/>
    </location>
</feature>
<dbReference type="PROSITE" id="PS50926">
    <property type="entry name" value="TRAM"/>
    <property type="match status" value="1"/>
</dbReference>
<evidence type="ECO:0000313" key="6">
    <source>
        <dbReference type="EMBL" id="QSR86071.1"/>
    </source>
</evidence>
<keyword evidence="1 4" id="KW-0489">Methyltransferase</keyword>
<dbReference type="InterPro" id="IPR012340">
    <property type="entry name" value="NA-bd_OB-fold"/>
</dbReference>
<dbReference type="Gene3D" id="2.40.50.140">
    <property type="entry name" value="Nucleic acid-binding proteins"/>
    <property type="match status" value="1"/>
</dbReference>
<evidence type="ECO:0000256" key="1">
    <source>
        <dbReference type="ARBA" id="ARBA00022603"/>
    </source>
</evidence>
<accession>A0ABX7PTR9</accession>
<protein>
    <submittedName>
        <fullName evidence="6">Class I SAM-dependent RNA methyltransferase</fullName>
    </submittedName>
</protein>
<keyword evidence="2 4" id="KW-0808">Transferase</keyword>